<keyword evidence="1" id="KW-0472">Membrane</keyword>
<reference evidence="3" key="1">
    <citation type="submission" date="2020-11" db="EMBL/GenBank/DDBJ databases">
        <title>Multidrug resistant novel bacterium Savagea serpentis sp. nov., isolated from the scats of a vine snake (Ahaetulla nasuta).</title>
        <authorList>
            <person name="Venkata Ramana V."/>
            <person name="Vikas Patil S."/>
            <person name="Yogita Lugani V."/>
        </authorList>
    </citation>
    <scope>NUCLEOTIDE SEQUENCE</scope>
    <source>
        <strain evidence="3">SN6</strain>
    </source>
</reference>
<feature type="transmembrane region" description="Helical" evidence="1">
    <location>
        <begin position="113"/>
        <end position="133"/>
    </location>
</feature>
<dbReference type="PANTHER" id="PTHR36834">
    <property type="entry name" value="MEMBRANE PROTEIN-RELATED"/>
    <property type="match status" value="1"/>
</dbReference>
<feature type="transmembrane region" description="Helical" evidence="1">
    <location>
        <begin position="145"/>
        <end position="167"/>
    </location>
</feature>
<keyword evidence="1" id="KW-0812">Transmembrane</keyword>
<evidence type="ECO:0000313" key="3">
    <source>
        <dbReference type="EMBL" id="MBF4501507.1"/>
    </source>
</evidence>
<feature type="transmembrane region" description="Helical" evidence="1">
    <location>
        <begin position="255"/>
        <end position="280"/>
    </location>
</feature>
<evidence type="ECO:0000313" key="4">
    <source>
        <dbReference type="Proteomes" id="UP000622653"/>
    </source>
</evidence>
<dbReference type="AlphaFoldDB" id="A0A8J7G562"/>
<feature type="transmembrane region" description="Helical" evidence="1">
    <location>
        <begin position="179"/>
        <end position="201"/>
    </location>
</feature>
<comment type="caution">
    <text evidence="3">The sequence shown here is derived from an EMBL/GenBank/DDBJ whole genome shotgun (WGS) entry which is preliminary data.</text>
</comment>
<feature type="transmembrane region" description="Helical" evidence="1">
    <location>
        <begin position="222"/>
        <end position="243"/>
    </location>
</feature>
<organism evidence="3 4">
    <name type="scientific">Savagea serpentis</name>
    <dbReference type="NCBI Taxonomy" id="2785297"/>
    <lineage>
        <taxon>Bacteria</taxon>
        <taxon>Bacillati</taxon>
        <taxon>Bacillota</taxon>
        <taxon>Bacilli</taxon>
        <taxon>Bacillales</taxon>
        <taxon>Caryophanaceae</taxon>
        <taxon>Savagea</taxon>
    </lineage>
</organism>
<feature type="transmembrane region" description="Helical" evidence="1">
    <location>
        <begin position="43"/>
        <end position="63"/>
    </location>
</feature>
<protein>
    <submittedName>
        <fullName evidence="3">VanZ family protein</fullName>
    </submittedName>
</protein>
<dbReference type="Proteomes" id="UP000622653">
    <property type="component" value="Unassembled WGS sequence"/>
</dbReference>
<dbReference type="InterPro" id="IPR006976">
    <property type="entry name" value="VanZ-like"/>
</dbReference>
<dbReference type="PANTHER" id="PTHR36834:SF1">
    <property type="entry name" value="INTEGRAL MEMBRANE PROTEIN"/>
    <property type="match status" value="1"/>
</dbReference>
<feature type="domain" description="VanZ-like" evidence="2">
    <location>
        <begin position="48"/>
        <end position="196"/>
    </location>
</feature>
<feature type="transmembrane region" description="Helical" evidence="1">
    <location>
        <begin position="301"/>
        <end position="321"/>
    </location>
</feature>
<name>A0A8J7G562_9BACL</name>
<gene>
    <name evidence="3" type="ORF">IRY55_09040</name>
</gene>
<dbReference type="Pfam" id="PF04892">
    <property type="entry name" value="VanZ"/>
    <property type="match status" value="1"/>
</dbReference>
<proteinExistence type="predicted"/>
<dbReference type="RefSeq" id="WP_194562989.1">
    <property type="nucleotide sequence ID" value="NZ_JADKPV010000004.1"/>
</dbReference>
<keyword evidence="1" id="KW-1133">Transmembrane helix</keyword>
<dbReference type="InterPro" id="IPR053150">
    <property type="entry name" value="Teicoplanin_resist-assoc"/>
</dbReference>
<dbReference type="EMBL" id="JADKPV010000004">
    <property type="protein sequence ID" value="MBF4501507.1"/>
    <property type="molecule type" value="Genomic_DNA"/>
</dbReference>
<feature type="transmembrane region" description="Helical" evidence="1">
    <location>
        <begin position="327"/>
        <end position="352"/>
    </location>
</feature>
<keyword evidence="4" id="KW-1185">Reference proteome</keyword>
<accession>A0A8J7G562</accession>
<evidence type="ECO:0000256" key="1">
    <source>
        <dbReference type="SAM" id="Phobius"/>
    </source>
</evidence>
<evidence type="ECO:0000259" key="2">
    <source>
        <dbReference type="Pfam" id="PF04892"/>
    </source>
</evidence>
<sequence>MSAYVTPIVSAILVFAAIAILVTVPWAVYQYRKYGYYSFWKSFMLATFIFYSLSAFFLVILPLPESRINCVERLPLAHYMQTTPFQFIADIQREATINWSSLATYKQLAKTPAFYQLIFNVLLLFPLGVYIRYMWKQKRNVWRAFVIGFFISLFFEVTQLTGLYGFYTCPYRLFDVDDLLANTTGAVLGFALAPLFLMFIPSKSSLQIRDAAMSEKREATRGAELLALFFDIIASQVIAGMLATFGNQQWFEQQLLFFVTLFVMIVVIPLVNHGRTLGALVVKIRYETIQRTLGISLLKRYIAIALPYILGIISSMTDAAVPNETGWTLIFLISLNLLSVFVTVIIIIHLVWRLLRRTKPFYFDHYSGTVALRQERMKKK</sequence>
<feature type="transmembrane region" description="Helical" evidence="1">
    <location>
        <begin position="6"/>
        <end position="31"/>
    </location>
</feature>